<feature type="transmembrane region" description="Helical" evidence="5">
    <location>
        <begin position="154"/>
        <end position="174"/>
    </location>
</feature>
<proteinExistence type="predicted"/>
<dbReference type="RefSeq" id="WP_074870357.1">
    <property type="nucleotide sequence ID" value="NZ_FOAS01000018.1"/>
</dbReference>
<feature type="transmembrane region" description="Helical" evidence="5">
    <location>
        <begin position="24"/>
        <end position="43"/>
    </location>
</feature>
<gene>
    <name evidence="6" type="ORF">SAMN05216214_11838</name>
</gene>
<organism evidence="6 7">
    <name type="scientific">Atopomonas hussainii</name>
    <dbReference type="NCBI Taxonomy" id="1429083"/>
    <lineage>
        <taxon>Bacteria</taxon>
        <taxon>Pseudomonadati</taxon>
        <taxon>Pseudomonadota</taxon>
        <taxon>Gammaproteobacteria</taxon>
        <taxon>Pseudomonadales</taxon>
        <taxon>Pseudomonadaceae</taxon>
        <taxon>Atopomonas</taxon>
    </lineage>
</organism>
<feature type="transmembrane region" description="Helical" evidence="5">
    <location>
        <begin position="297"/>
        <end position="318"/>
    </location>
</feature>
<dbReference type="NCBIfam" id="NF004617">
    <property type="entry name" value="PRK05951.1"/>
    <property type="match status" value="1"/>
</dbReference>
<protein>
    <submittedName>
        <fullName evidence="6">4-hydroxybenzoate polyprenyltransferase</fullName>
    </submittedName>
</protein>
<feature type="transmembrane region" description="Helical" evidence="5">
    <location>
        <begin position="123"/>
        <end position="142"/>
    </location>
</feature>
<sequence>MTTATLTLAAPLPSRILAWMHERFPFANALLFFILYLTTAAVARAGEGALSLSLADLAGCLVTWSFFLLLRVFDEHKDYALDCQNHPQRVLQSGLISLNHLKVLGVLAVAAQLGYSLWLDQGIGQVTLSWLALMVWTCLMGKEFFVGEWLNKHLTWYAVSHMLVMPLVVFWLANLALPEVALSIELKAMMLLAFISGFCFEITRKTKGTDEERDTVESYSRIFGTQGSAWVVLALVSAMLACQLWLLWLLAGTPSLWTLIILGAFYCLALRQVWRFMDTPTAALREKNEAVVALDMLAGYAVVIGVSVSQQGVSLLWWGV</sequence>
<keyword evidence="7" id="KW-1185">Reference proteome</keyword>
<dbReference type="STRING" id="1429083.GCA_001885685_00128"/>
<evidence type="ECO:0000256" key="2">
    <source>
        <dbReference type="ARBA" id="ARBA00022692"/>
    </source>
</evidence>
<keyword evidence="3 5" id="KW-1133">Transmembrane helix</keyword>
<keyword evidence="2 5" id="KW-0812">Transmembrane</keyword>
<dbReference type="Pfam" id="PF01040">
    <property type="entry name" value="UbiA"/>
    <property type="match status" value="1"/>
</dbReference>
<dbReference type="EMBL" id="FOAS01000018">
    <property type="protein sequence ID" value="SEL70343.1"/>
    <property type="molecule type" value="Genomic_DNA"/>
</dbReference>
<feature type="transmembrane region" description="Helical" evidence="5">
    <location>
        <begin position="49"/>
        <end position="73"/>
    </location>
</feature>
<feature type="transmembrane region" description="Helical" evidence="5">
    <location>
        <begin position="256"/>
        <end position="276"/>
    </location>
</feature>
<evidence type="ECO:0000313" key="6">
    <source>
        <dbReference type="EMBL" id="SEL70343.1"/>
    </source>
</evidence>
<feature type="transmembrane region" description="Helical" evidence="5">
    <location>
        <begin position="229"/>
        <end position="250"/>
    </location>
</feature>
<comment type="subcellular location">
    <subcellularLocation>
        <location evidence="1">Membrane</location>
        <topology evidence="1">Multi-pass membrane protein</topology>
    </subcellularLocation>
</comment>
<evidence type="ECO:0000313" key="7">
    <source>
        <dbReference type="Proteomes" id="UP000185766"/>
    </source>
</evidence>
<dbReference type="GO" id="GO:0016765">
    <property type="term" value="F:transferase activity, transferring alkyl or aryl (other than methyl) groups"/>
    <property type="evidence" value="ECO:0007669"/>
    <property type="project" value="InterPro"/>
</dbReference>
<dbReference type="GO" id="GO:0016020">
    <property type="term" value="C:membrane"/>
    <property type="evidence" value="ECO:0007669"/>
    <property type="project" value="UniProtKB-SubCell"/>
</dbReference>
<dbReference type="AlphaFoldDB" id="A0A1H7SCZ6"/>
<feature type="transmembrane region" description="Helical" evidence="5">
    <location>
        <begin position="180"/>
        <end position="200"/>
    </location>
</feature>
<accession>A0A1H7SCZ6</accession>
<evidence type="ECO:0000256" key="4">
    <source>
        <dbReference type="ARBA" id="ARBA00023136"/>
    </source>
</evidence>
<keyword evidence="4 5" id="KW-0472">Membrane</keyword>
<reference evidence="6 7" key="1">
    <citation type="submission" date="2016-10" db="EMBL/GenBank/DDBJ databases">
        <authorList>
            <person name="de Groot N.N."/>
        </authorList>
    </citation>
    <scope>NUCLEOTIDE SEQUENCE [LARGE SCALE GENOMIC DNA]</scope>
    <source>
        <strain evidence="6 7">JCM 19513</strain>
    </source>
</reference>
<keyword evidence="6" id="KW-0808">Transferase</keyword>
<evidence type="ECO:0000256" key="1">
    <source>
        <dbReference type="ARBA" id="ARBA00004141"/>
    </source>
</evidence>
<dbReference type="Proteomes" id="UP000185766">
    <property type="component" value="Unassembled WGS sequence"/>
</dbReference>
<evidence type="ECO:0000256" key="5">
    <source>
        <dbReference type="SAM" id="Phobius"/>
    </source>
</evidence>
<feature type="transmembrane region" description="Helical" evidence="5">
    <location>
        <begin position="94"/>
        <end position="117"/>
    </location>
</feature>
<evidence type="ECO:0000256" key="3">
    <source>
        <dbReference type="ARBA" id="ARBA00022989"/>
    </source>
</evidence>
<dbReference type="InterPro" id="IPR000537">
    <property type="entry name" value="UbiA_prenyltransferase"/>
</dbReference>
<name>A0A1H7SCZ6_9GAMM</name>